<reference evidence="2 3" key="1">
    <citation type="submission" date="2024-06" db="EMBL/GenBank/DDBJ databases">
        <title>Chitinophaga defluvii sp. nov., isolated from municipal sewage.</title>
        <authorList>
            <person name="Zhang L."/>
        </authorList>
    </citation>
    <scope>NUCLEOTIDE SEQUENCE [LARGE SCALE GENOMIC DNA]</scope>
    <source>
        <strain evidence="2 3">H8</strain>
    </source>
</reference>
<accession>A0ABV2TCQ3</accession>
<evidence type="ECO:0000313" key="2">
    <source>
        <dbReference type="EMBL" id="MET7000812.1"/>
    </source>
</evidence>
<name>A0ABV2TCQ3_9BACT</name>
<feature type="signal peptide" evidence="1">
    <location>
        <begin position="1"/>
        <end position="21"/>
    </location>
</feature>
<dbReference type="EMBL" id="JBEXAC010000002">
    <property type="protein sequence ID" value="MET7000812.1"/>
    <property type="molecule type" value="Genomic_DNA"/>
</dbReference>
<proteinExistence type="predicted"/>
<evidence type="ECO:0000313" key="3">
    <source>
        <dbReference type="Proteomes" id="UP001549749"/>
    </source>
</evidence>
<dbReference type="Proteomes" id="UP001549749">
    <property type="component" value="Unassembled WGS sequence"/>
</dbReference>
<evidence type="ECO:0000256" key="1">
    <source>
        <dbReference type="SAM" id="SignalP"/>
    </source>
</evidence>
<protein>
    <submittedName>
        <fullName evidence="2">Uncharacterized protein</fullName>
    </submittedName>
</protein>
<gene>
    <name evidence="2" type="ORF">ABR189_25745</name>
</gene>
<sequence>MGLKYFALLLLVSAATRTAVAQEKMTDQNPASQESRQHYMLLSDSLTQTHGTTVQQTYKAYDFLQLKQERKDQRREWRQERRMQRAVFGDAPYYRPYHRYGYGRSYYSGFTGTGWVEYLTLTSVALGLYSLFH</sequence>
<dbReference type="RefSeq" id="WP_354663365.1">
    <property type="nucleotide sequence ID" value="NZ_JBEXAC010000002.1"/>
</dbReference>
<organism evidence="2 3">
    <name type="scientific">Chitinophaga defluvii</name>
    <dbReference type="NCBI Taxonomy" id="3163343"/>
    <lineage>
        <taxon>Bacteria</taxon>
        <taxon>Pseudomonadati</taxon>
        <taxon>Bacteroidota</taxon>
        <taxon>Chitinophagia</taxon>
        <taxon>Chitinophagales</taxon>
        <taxon>Chitinophagaceae</taxon>
        <taxon>Chitinophaga</taxon>
    </lineage>
</organism>
<keyword evidence="1" id="KW-0732">Signal</keyword>
<keyword evidence="3" id="KW-1185">Reference proteome</keyword>
<comment type="caution">
    <text evidence="2">The sequence shown here is derived from an EMBL/GenBank/DDBJ whole genome shotgun (WGS) entry which is preliminary data.</text>
</comment>
<feature type="chain" id="PRO_5046671586" evidence="1">
    <location>
        <begin position="22"/>
        <end position="133"/>
    </location>
</feature>